<dbReference type="OrthoDB" id="206213at2759"/>
<feature type="transmembrane region" description="Helical" evidence="13">
    <location>
        <begin position="68"/>
        <end position="93"/>
    </location>
</feature>
<evidence type="ECO:0000256" key="7">
    <source>
        <dbReference type="ARBA" id="ARBA00022801"/>
    </source>
</evidence>
<dbReference type="GO" id="GO:0015938">
    <property type="term" value="P:coenzyme A catabolic process"/>
    <property type="evidence" value="ECO:0007669"/>
    <property type="project" value="TreeGrafter"/>
</dbReference>
<feature type="transmembrane region" description="Helical" evidence="13">
    <location>
        <begin position="223"/>
        <end position="242"/>
    </location>
</feature>
<dbReference type="AlphaFoldDB" id="A0A2P6TYA9"/>
<comment type="cofactor">
    <cofactor evidence="1">
        <name>Mn(2+)</name>
        <dbReference type="ChEBI" id="CHEBI:29035"/>
    </cofactor>
</comment>
<dbReference type="CDD" id="cd03426">
    <property type="entry name" value="NUDIX_CoAse_Nudt7"/>
    <property type="match status" value="1"/>
</dbReference>
<dbReference type="EMBL" id="LHPG02000004">
    <property type="protein sequence ID" value="PRW59038.1"/>
    <property type="molecule type" value="Genomic_DNA"/>
</dbReference>
<evidence type="ECO:0000256" key="1">
    <source>
        <dbReference type="ARBA" id="ARBA00001936"/>
    </source>
</evidence>
<feature type="transmembrane region" description="Helical" evidence="13">
    <location>
        <begin position="140"/>
        <end position="170"/>
    </location>
</feature>
<reference evidence="15 16" key="1">
    <citation type="journal article" date="2018" name="Plant J.">
        <title>Genome sequences of Chlorella sorokiniana UTEX 1602 and Micractinium conductrix SAG 241.80: implications to maltose excretion by a green alga.</title>
        <authorList>
            <person name="Arriola M.B."/>
            <person name="Velmurugan N."/>
            <person name="Zhang Y."/>
            <person name="Plunkett M.H."/>
            <person name="Hondzo H."/>
            <person name="Barney B.M."/>
        </authorList>
    </citation>
    <scope>NUCLEOTIDE SEQUENCE [LARGE SCALE GENOMIC DNA]</scope>
    <source>
        <strain evidence="16">UTEX 1602</strain>
    </source>
</reference>
<dbReference type="Pfam" id="PF01184">
    <property type="entry name" value="Gpr1_Fun34_YaaH"/>
    <property type="match status" value="2"/>
</dbReference>
<evidence type="ECO:0000256" key="2">
    <source>
        <dbReference type="ARBA" id="ARBA00001946"/>
    </source>
</evidence>
<dbReference type="GO" id="GO:0010945">
    <property type="term" value="F:coenzyme A diphosphatase activity"/>
    <property type="evidence" value="ECO:0007669"/>
    <property type="project" value="InterPro"/>
</dbReference>
<dbReference type="GO" id="GO:0046872">
    <property type="term" value="F:metal ion binding"/>
    <property type="evidence" value="ECO:0007669"/>
    <property type="project" value="UniProtKB-KW"/>
</dbReference>
<dbReference type="InterPro" id="IPR000791">
    <property type="entry name" value="Gpr1/Fun34/SatP-like"/>
</dbReference>
<evidence type="ECO:0000256" key="3">
    <source>
        <dbReference type="ARBA" id="ARBA00004141"/>
    </source>
</evidence>
<keyword evidence="9 13" id="KW-1133">Transmembrane helix</keyword>
<dbReference type="SUPFAM" id="SSF55811">
    <property type="entry name" value="Nudix"/>
    <property type="match status" value="1"/>
</dbReference>
<gene>
    <name evidence="15" type="ORF">C2E21_2542</name>
</gene>
<dbReference type="Pfam" id="PF00293">
    <property type="entry name" value="NUDIX"/>
    <property type="match status" value="1"/>
</dbReference>
<dbReference type="Proteomes" id="UP000239899">
    <property type="component" value="Unassembled WGS sequence"/>
</dbReference>
<organism evidence="15 16">
    <name type="scientific">Chlorella sorokiniana</name>
    <name type="common">Freshwater green alga</name>
    <dbReference type="NCBI Taxonomy" id="3076"/>
    <lineage>
        <taxon>Eukaryota</taxon>
        <taxon>Viridiplantae</taxon>
        <taxon>Chlorophyta</taxon>
        <taxon>core chlorophytes</taxon>
        <taxon>Trebouxiophyceae</taxon>
        <taxon>Chlorellales</taxon>
        <taxon>Chlorellaceae</taxon>
        <taxon>Chlorella clade</taxon>
        <taxon>Chlorella</taxon>
    </lineage>
</organism>
<accession>A0A2P6TYA9</accession>
<keyword evidence="7" id="KW-0378">Hydrolase</keyword>
<keyword evidence="6" id="KW-0479">Metal-binding</keyword>
<evidence type="ECO:0000256" key="10">
    <source>
        <dbReference type="ARBA" id="ARBA00023136"/>
    </source>
</evidence>
<evidence type="ECO:0000259" key="14">
    <source>
        <dbReference type="PROSITE" id="PS51462"/>
    </source>
</evidence>
<keyword evidence="5 13" id="KW-0812">Transmembrane</keyword>
<dbReference type="PANTHER" id="PTHR12992">
    <property type="entry name" value="NUDIX HYDROLASE"/>
    <property type="match status" value="1"/>
</dbReference>
<comment type="similarity">
    <text evidence="4">Belongs to the acetate uptake transporter (AceTr) (TC 2.A.96) family.</text>
</comment>
<evidence type="ECO:0000256" key="5">
    <source>
        <dbReference type="ARBA" id="ARBA00022692"/>
    </source>
</evidence>
<feature type="domain" description="Nudix hydrolase" evidence="14">
    <location>
        <begin position="328"/>
        <end position="462"/>
    </location>
</feature>
<evidence type="ECO:0000256" key="13">
    <source>
        <dbReference type="SAM" id="Phobius"/>
    </source>
</evidence>
<evidence type="ECO:0000256" key="4">
    <source>
        <dbReference type="ARBA" id="ARBA00005587"/>
    </source>
</evidence>
<evidence type="ECO:0000256" key="9">
    <source>
        <dbReference type="ARBA" id="ARBA00022989"/>
    </source>
</evidence>
<evidence type="ECO:0000256" key="8">
    <source>
        <dbReference type="ARBA" id="ARBA00022842"/>
    </source>
</evidence>
<sequence>MAGSRIANPGPLGLAGFALTTALLQGGVTAITEPETSFLVYGFAFAFGGAAQALAGIFAFNRGNLLPAVAFVCYGAWWLGWAITGSLTAAGVYPPPAHDGEKMMLSLWGERQARAEHIDSWALGAFDRESDSGLALRAGILTFFFFCASLTVNLMLQSLFLLLSIVFFLLAGGVSNPHAHKAGGWIGLVVSGIAFYGAAAELLNELYKKTVLPLGVCNPGAAILPWFQSAVGAVPLLGPIYLRAVEHEDRLAGYAPLPAPAAPIAHASDASPSIPSASIDLSPAYRNKQQAAAAGGVEALAEECRLERVVSNLQASCSQQPTAPPVSSKFAAVLVPLFEDPASGEVHVVLNQRSSKLKTHSGEVCFPGGKREPGDADDISTALREAQEELGLDPSCVQVIACLPPFLSKHLLSVTPVIGLIPPHQAFRPNPQEVESVFTAPLHRFLQAGPGYSHRDVEWQPGMPYRLHYFEHESQGRSYTIWGLTAGMLIVIAEKAFGRPPEFLPNPPNSLPYTALAFENGKLVLRTEAVGAPSGDALGMAADAAAAESPRSAAQAGAVVTDSEAAAALGAEEEGSSGDEAGGHGPAAAGGAAGRVVN</sequence>
<dbReference type="PROSITE" id="PS51462">
    <property type="entry name" value="NUDIX"/>
    <property type="match status" value="1"/>
</dbReference>
<keyword evidence="11" id="KW-0464">Manganese</keyword>
<keyword evidence="10 13" id="KW-0472">Membrane</keyword>
<dbReference type="GO" id="GO:0015937">
    <property type="term" value="P:coenzyme A biosynthetic process"/>
    <property type="evidence" value="ECO:0007669"/>
    <property type="project" value="UniProtKB-ARBA"/>
</dbReference>
<keyword evidence="8" id="KW-0460">Magnesium</keyword>
<protein>
    <submittedName>
        <fullName evidence="15">Nudix hydrolase mitochondrial-like</fullName>
    </submittedName>
</protein>
<dbReference type="FunFam" id="3.90.79.10:FF:000036">
    <property type="entry name" value="Nudix hydrolase 11"/>
    <property type="match status" value="1"/>
</dbReference>
<comment type="cofactor">
    <cofactor evidence="2">
        <name>Mg(2+)</name>
        <dbReference type="ChEBI" id="CHEBI:18420"/>
    </cofactor>
</comment>
<feature type="transmembrane region" description="Helical" evidence="13">
    <location>
        <begin position="40"/>
        <end position="61"/>
    </location>
</feature>
<proteinExistence type="inferred from homology"/>
<feature type="transmembrane region" description="Helical" evidence="13">
    <location>
        <begin position="182"/>
        <end position="203"/>
    </location>
</feature>
<feature type="region of interest" description="Disordered" evidence="12">
    <location>
        <begin position="566"/>
        <end position="598"/>
    </location>
</feature>
<dbReference type="STRING" id="3076.A0A2P6TYA9"/>
<name>A0A2P6TYA9_CHLSO</name>
<dbReference type="NCBIfam" id="NF038013">
    <property type="entry name" value="AceTr_1"/>
    <property type="match status" value="1"/>
</dbReference>
<comment type="caution">
    <text evidence="15">The sequence shown here is derived from an EMBL/GenBank/DDBJ whole genome shotgun (WGS) entry which is preliminary data.</text>
</comment>
<dbReference type="Gene3D" id="3.90.79.10">
    <property type="entry name" value="Nucleoside Triphosphate Pyrophosphohydrolase"/>
    <property type="match status" value="1"/>
</dbReference>
<dbReference type="GO" id="GO:0016020">
    <property type="term" value="C:membrane"/>
    <property type="evidence" value="ECO:0007669"/>
    <property type="project" value="UniProtKB-SubCell"/>
</dbReference>
<dbReference type="GO" id="GO:0005737">
    <property type="term" value="C:cytoplasm"/>
    <property type="evidence" value="ECO:0007669"/>
    <property type="project" value="UniProtKB-ARBA"/>
</dbReference>
<dbReference type="GO" id="GO:0008893">
    <property type="term" value="F:guanosine-3',5'-bis(diphosphate) 3'-diphosphatase activity"/>
    <property type="evidence" value="ECO:0007669"/>
    <property type="project" value="UniProtKB-ARBA"/>
</dbReference>
<keyword evidence="16" id="KW-1185">Reference proteome</keyword>
<dbReference type="InterPro" id="IPR000086">
    <property type="entry name" value="NUDIX_hydrolase_dom"/>
</dbReference>
<evidence type="ECO:0000256" key="12">
    <source>
        <dbReference type="SAM" id="MobiDB-lite"/>
    </source>
</evidence>
<evidence type="ECO:0000313" key="16">
    <source>
        <dbReference type="Proteomes" id="UP000239899"/>
    </source>
</evidence>
<evidence type="ECO:0000256" key="11">
    <source>
        <dbReference type="ARBA" id="ARBA00023211"/>
    </source>
</evidence>
<comment type="subcellular location">
    <subcellularLocation>
        <location evidence="3">Membrane</location>
        <topology evidence="3">Multi-pass membrane protein</topology>
    </subcellularLocation>
</comment>
<evidence type="ECO:0000256" key="6">
    <source>
        <dbReference type="ARBA" id="ARBA00022723"/>
    </source>
</evidence>
<dbReference type="InterPro" id="IPR045121">
    <property type="entry name" value="CoAse"/>
</dbReference>
<dbReference type="InterPro" id="IPR015797">
    <property type="entry name" value="NUDIX_hydrolase-like_dom_sf"/>
</dbReference>
<evidence type="ECO:0000313" key="15">
    <source>
        <dbReference type="EMBL" id="PRW59038.1"/>
    </source>
</evidence>
<dbReference type="PANTHER" id="PTHR12992:SF24">
    <property type="entry name" value="PEROXISOMAL COENZYME A DIPHOSPHATASE NUDT7"/>
    <property type="match status" value="1"/>
</dbReference>